<comment type="caution">
    <text evidence="8">The sequence shown here is derived from an EMBL/GenBank/DDBJ whole genome shotgun (WGS) entry which is preliminary data.</text>
</comment>
<dbReference type="PANTHER" id="PTHR48182">
    <property type="entry name" value="PROTEIN SERAC1"/>
    <property type="match status" value="1"/>
</dbReference>
<keyword evidence="4" id="KW-0256">Endoplasmic reticulum</keyword>
<organism evidence="8 9">
    <name type="scientific">Cordyceps confragosa</name>
    <name type="common">Lecanicillium lecanii</name>
    <dbReference type="NCBI Taxonomy" id="2714763"/>
    <lineage>
        <taxon>Eukaryota</taxon>
        <taxon>Fungi</taxon>
        <taxon>Dikarya</taxon>
        <taxon>Ascomycota</taxon>
        <taxon>Pezizomycotina</taxon>
        <taxon>Sordariomycetes</taxon>
        <taxon>Hypocreomycetidae</taxon>
        <taxon>Hypocreales</taxon>
        <taxon>Cordycipitaceae</taxon>
        <taxon>Akanthomyces</taxon>
    </lineage>
</organism>
<dbReference type="InterPro" id="IPR029058">
    <property type="entry name" value="AB_hydrolase_fold"/>
</dbReference>
<evidence type="ECO:0000256" key="2">
    <source>
        <dbReference type="ARBA" id="ARBA00004240"/>
    </source>
</evidence>
<dbReference type="GO" id="GO:0016020">
    <property type="term" value="C:membrane"/>
    <property type="evidence" value="ECO:0007669"/>
    <property type="project" value="UniProtKB-SubCell"/>
</dbReference>
<evidence type="ECO:0000256" key="5">
    <source>
        <dbReference type="ARBA" id="ARBA00023128"/>
    </source>
</evidence>
<reference evidence="8 9" key="1">
    <citation type="submission" date="2016-03" db="EMBL/GenBank/DDBJ databases">
        <title>Fine-scale spatial genetic structure of a fungal parasite of coffee scale insects.</title>
        <authorList>
            <person name="Jackson D."/>
            <person name="Zemenick K.A."/>
            <person name="Malloure B."/>
            <person name="Quandt C.A."/>
            <person name="James T.Y."/>
        </authorList>
    </citation>
    <scope>NUCLEOTIDE SEQUENCE [LARGE SCALE GENOMIC DNA]</scope>
    <source>
        <strain evidence="8 9">UM487</strain>
    </source>
</reference>
<dbReference type="GO" id="GO:0005783">
    <property type="term" value="C:endoplasmic reticulum"/>
    <property type="evidence" value="ECO:0007669"/>
    <property type="project" value="UniProtKB-SubCell"/>
</dbReference>
<comment type="subcellular location">
    <subcellularLocation>
        <location evidence="2">Endoplasmic reticulum</location>
    </subcellularLocation>
    <subcellularLocation>
        <location evidence="3">Membrane</location>
    </subcellularLocation>
    <subcellularLocation>
        <location evidence="1">Mitochondrion</location>
    </subcellularLocation>
</comment>
<dbReference type="OrthoDB" id="7464126at2759"/>
<evidence type="ECO:0000256" key="7">
    <source>
        <dbReference type="SAM" id="MobiDB-lite"/>
    </source>
</evidence>
<dbReference type="Gene3D" id="3.40.50.1820">
    <property type="entry name" value="alpha/beta hydrolase"/>
    <property type="match status" value="1"/>
</dbReference>
<keyword evidence="6" id="KW-0472">Membrane</keyword>
<protein>
    <recommendedName>
        <fullName evidence="10">DUF676 domain-containing protein</fullName>
    </recommendedName>
</protein>
<evidence type="ECO:0000256" key="6">
    <source>
        <dbReference type="ARBA" id="ARBA00023136"/>
    </source>
</evidence>
<accession>A0A179IGS4</accession>
<dbReference type="SUPFAM" id="SSF53474">
    <property type="entry name" value="alpha/beta-Hydrolases"/>
    <property type="match status" value="1"/>
</dbReference>
<dbReference type="Proteomes" id="UP000243081">
    <property type="component" value="Unassembled WGS sequence"/>
</dbReference>
<dbReference type="PANTHER" id="PTHR48182:SF2">
    <property type="entry name" value="PROTEIN SERAC1"/>
    <property type="match status" value="1"/>
</dbReference>
<dbReference type="GO" id="GO:0005739">
    <property type="term" value="C:mitochondrion"/>
    <property type="evidence" value="ECO:0007669"/>
    <property type="project" value="UniProtKB-SubCell"/>
</dbReference>
<keyword evidence="9" id="KW-1185">Reference proteome</keyword>
<dbReference type="EMBL" id="LUKN01001382">
    <property type="protein sequence ID" value="OAR01082.1"/>
    <property type="molecule type" value="Genomic_DNA"/>
</dbReference>
<name>A0A179IGS4_CORDF</name>
<evidence type="ECO:0000256" key="1">
    <source>
        <dbReference type="ARBA" id="ARBA00004173"/>
    </source>
</evidence>
<evidence type="ECO:0000256" key="3">
    <source>
        <dbReference type="ARBA" id="ARBA00004370"/>
    </source>
</evidence>
<evidence type="ECO:0000256" key="4">
    <source>
        <dbReference type="ARBA" id="ARBA00022824"/>
    </source>
</evidence>
<dbReference type="InterPro" id="IPR052374">
    <property type="entry name" value="SERAC1"/>
</dbReference>
<evidence type="ECO:0008006" key="10">
    <source>
        <dbReference type="Google" id="ProtNLM"/>
    </source>
</evidence>
<proteinExistence type="predicted"/>
<feature type="region of interest" description="Disordered" evidence="7">
    <location>
        <begin position="25"/>
        <end position="59"/>
    </location>
</feature>
<gene>
    <name evidence="8" type="ORF">LLEC1_04610</name>
</gene>
<evidence type="ECO:0000313" key="9">
    <source>
        <dbReference type="Proteomes" id="UP000243081"/>
    </source>
</evidence>
<evidence type="ECO:0000313" key="8">
    <source>
        <dbReference type="EMBL" id="OAR01082.1"/>
    </source>
</evidence>
<dbReference type="AlphaFoldDB" id="A0A179IGS4"/>
<keyword evidence="5" id="KW-0496">Mitochondrion</keyword>
<feature type="compositionally biased region" description="Polar residues" evidence="7">
    <location>
        <begin position="39"/>
        <end position="52"/>
    </location>
</feature>
<dbReference type="OMA" id="PRKFFES"/>
<sequence>MSIASKASAVKASSTLKAPTTLKTQTMVSPAAQRARSAISVSPAPTTYTHTRQATEDRNISRYETTAVYTHPDAEVDIVLVHGLNGRPDSTWTAANGTFWPTDLLPASLRGVPANVLVYGYNADVYSRHNNRGSASDNFIHQHAQTLVTSLTLFRRGEGRAQKPIIWVAHSLGGILVKRALLYSSDLRAAHHDDYRSVFVSTYGIIFLGTPHAGADGASWGCVLQAMSDAVLPRKFFESESVLLKTLKKDNETLANINNHFLDIYQRFRIHMVHENHKTDIKGTRVLIVDSNSASPQLPGVTYYGVEASHSQMCKFDSASAPGFRAVSTDIRQWVVDAPALSSSPSQDEHLAAIVRGFSAAASLACLAASAVVVGVADLAAATVRGAASASRRRSCCHDAATAATSSSQRHGDSLLPQYA</sequence>